<dbReference type="PROSITE" id="PS51462">
    <property type="entry name" value="NUDIX"/>
    <property type="match status" value="1"/>
</dbReference>
<comment type="catalytic activity">
    <reaction evidence="10">
        <text>8-oxo-dGTP + H2O = 8-oxo-dGMP + diphosphate + H(+)</text>
        <dbReference type="Rhea" id="RHEA:31575"/>
        <dbReference type="ChEBI" id="CHEBI:15377"/>
        <dbReference type="ChEBI" id="CHEBI:15378"/>
        <dbReference type="ChEBI" id="CHEBI:33019"/>
        <dbReference type="ChEBI" id="CHEBI:63224"/>
        <dbReference type="ChEBI" id="CHEBI:77896"/>
        <dbReference type="EC" id="3.6.1.55"/>
    </reaction>
</comment>
<evidence type="ECO:0000256" key="17">
    <source>
        <dbReference type="PIRSR" id="PIRSR603561-1"/>
    </source>
</evidence>
<feature type="binding site" evidence="18">
    <location>
        <position position="43"/>
    </location>
    <ligand>
        <name>Mg(2+)</name>
        <dbReference type="ChEBI" id="CHEBI:18420"/>
    </ligand>
</feature>
<feature type="binding site" evidence="17">
    <location>
        <position position="125"/>
    </location>
    <ligand>
        <name>8-oxo-dGTP</name>
        <dbReference type="ChEBI" id="CHEBI:77896"/>
    </ligand>
</feature>
<evidence type="ECO:0000256" key="8">
    <source>
        <dbReference type="ARBA" id="ARBA00022842"/>
    </source>
</evidence>
<proteinExistence type="inferred from homology"/>
<keyword evidence="21" id="KW-1185">Reference proteome</keyword>
<dbReference type="InterPro" id="IPR022998">
    <property type="entry name" value="ThiamineP_synth_TenI"/>
</dbReference>
<name>A0A317CQZ9_9GAMM</name>
<keyword evidence="8 18" id="KW-0460">Magnesium</keyword>
<dbReference type="Gene3D" id="3.90.79.10">
    <property type="entry name" value="Nucleoside Triphosphate Pyrophosphohydrolase"/>
    <property type="match status" value="1"/>
</dbReference>
<dbReference type="GO" id="GO:0035539">
    <property type="term" value="F:8-oxo-7,8-dihydrodeoxyguanosine triphosphate pyrophosphatase activity"/>
    <property type="evidence" value="ECO:0007669"/>
    <property type="project" value="UniProtKB-EC"/>
</dbReference>
<feature type="binding site" evidence="17">
    <location>
        <position position="29"/>
    </location>
    <ligand>
        <name>8-oxo-dGTP</name>
        <dbReference type="ChEBI" id="CHEBI:77896"/>
    </ligand>
</feature>
<keyword evidence="9" id="KW-0234">DNA repair</keyword>
<organism evidence="20 21">
    <name type="scientific">Leucothrix pacifica</name>
    <dbReference type="NCBI Taxonomy" id="1247513"/>
    <lineage>
        <taxon>Bacteria</taxon>
        <taxon>Pseudomonadati</taxon>
        <taxon>Pseudomonadota</taxon>
        <taxon>Gammaproteobacteria</taxon>
        <taxon>Thiotrichales</taxon>
        <taxon>Thiotrichaceae</taxon>
        <taxon>Leucothrix</taxon>
    </lineage>
</organism>
<evidence type="ECO:0000256" key="18">
    <source>
        <dbReference type="PIRSR" id="PIRSR603561-2"/>
    </source>
</evidence>
<sequence>MEDELGRKPIEVVAAVIRDDDGNILIAKRPQDKHQGGKWEFPGGKVEAGESRRAALSRELFEELGIDVGHSARLISVYHEYENKSIYLDVYEITQWSGTATGKEGQPVQWIRPASLNDFEFPEANKPIIEAAILPKFIKILKPVVTAESFEAQALASLASGQSFLMHNFEDTELTHEQLSWLLDTAASRNVEVILQSPPPLVRHDFNLHLSADELLKTQVKPQAKRVSATCYSPGELFKAQRLGLDFIFIGPVLMNSVVNVQQALGWPSFQSLVGRVNIPVYAIGGLSDKDLELSREYGAQGIASTSIAD</sequence>
<dbReference type="AlphaFoldDB" id="A0A317CQZ9"/>
<dbReference type="GO" id="GO:0044716">
    <property type="term" value="F:8-oxo-GDP phosphatase activity"/>
    <property type="evidence" value="ECO:0007669"/>
    <property type="project" value="TreeGrafter"/>
</dbReference>
<evidence type="ECO:0000256" key="12">
    <source>
        <dbReference type="ARBA" id="ARBA00038905"/>
    </source>
</evidence>
<evidence type="ECO:0000256" key="16">
    <source>
        <dbReference type="ARBA" id="ARBA00042798"/>
    </source>
</evidence>
<dbReference type="GO" id="GO:0006260">
    <property type="term" value="P:DNA replication"/>
    <property type="evidence" value="ECO:0007669"/>
    <property type="project" value="UniProtKB-KW"/>
</dbReference>
<keyword evidence="4" id="KW-0235">DNA replication</keyword>
<dbReference type="PROSITE" id="PS00893">
    <property type="entry name" value="NUDIX_BOX"/>
    <property type="match status" value="1"/>
</dbReference>
<dbReference type="PANTHER" id="PTHR47707">
    <property type="entry name" value="8-OXO-DGTP DIPHOSPHATASE"/>
    <property type="match status" value="1"/>
</dbReference>
<dbReference type="EC" id="3.6.1.55" evidence="12"/>
<evidence type="ECO:0000313" key="21">
    <source>
        <dbReference type="Proteomes" id="UP000245539"/>
    </source>
</evidence>
<dbReference type="InterPro" id="IPR015797">
    <property type="entry name" value="NUDIX_hydrolase-like_dom_sf"/>
</dbReference>
<dbReference type="InterPro" id="IPR013785">
    <property type="entry name" value="Aldolase_TIM"/>
</dbReference>
<dbReference type="NCBIfam" id="TIGR00586">
    <property type="entry name" value="mutt"/>
    <property type="match status" value="1"/>
</dbReference>
<evidence type="ECO:0000256" key="4">
    <source>
        <dbReference type="ARBA" id="ARBA00022705"/>
    </source>
</evidence>
<gene>
    <name evidence="20" type="ORF">DKW60_03935</name>
</gene>
<dbReference type="InterPro" id="IPR020476">
    <property type="entry name" value="Nudix_hydrolase"/>
</dbReference>
<evidence type="ECO:0000256" key="5">
    <source>
        <dbReference type="ARBA" id="ARBA00022723"/>
    </source>
</evidence>
<dbReference type="InterPro" id="IPR029119">
    <property type="entry name" value="MutY_C"/>
</dbReference>
<protein>
    <recommendedName>
        <fullName evidence="13">8-oxo-dGTP diphosphatase</fullName>
        <ecNumber evidence="12">3.6.1.55</ecNumber>
    </recommendedName>
    <alternativeName>
        <fullName evidence="16">7,8-dihydro-8-oxoguanine-triphosphatase</fullName>
    </alternativeName>
    <alternativeName>
        <fullName evidence="15">Mutator protein MutT</fullName>
    </alternativeName>
    <alternativeName>
        <fullName evidence="14">dGTP pyrophosphohydrolase</fullName>
    </alternativeName>
</protein>
<dbReference type="CDD" id="cd03425">
    <property type="entry name" value="NUDIX_MutT_NudA_like"/>
    <property type="match status" value="1"/>
</dbReference>
<evidence type="ECO:0000256" key="3">
    <source>
        <dbReference type="ARBA" id="ARBA00022457"/>
    </source>
</evidence>
<dbReference type="GO" id="GO:0046872">
    <property type="term" value="F:metal ion binding"/>
    <property type="evidence" value="ECO:0007669"/>
    <property type="project" value="UniProtKB-KW"/>
</dbReference>
<dbReference type="PANTHER" id="PTHR47707:SF1">
    <property type="entry name" value="NUDIX HYDROLASE FAMILY PROTEIN"/>
    <property type="match status" value="1"/>
</dbReference>
<accession>A0A317CQZ9</accession>
<feature type="binding site" evidence="17">
    <location>
        <position position="34"/>
    </location>
    <ligand>
        <name>8-oxo-dGTP</name>
        <dbReference type="ChEBI" id="CHEBI:77896"/>
    </ligand>
</feature>
<comment type="similarity">
    <text evidence="2">Belongs to the Nudix hydrolase family.</text>
</comment>
<evidence type="ECO:0000256" key="2">
    <source>
        <dbReference type="ARBA" id="ARBA00005582"/>
    </source>
</evidence>
<dbReference type="PRINTS" id="PR00502">
    <property type="entry name" value="NUDIXFAMILY"/>
</dbReference>
<dbReference type="InterPro" id="IPR047127">
    <property type="entry name" value="MutT-like"/>
</dbReference>
<dbReference type="SUPFAM" id="SSF51391">
    <property type="entry name" value="Thiamin phosphate synthase"/>
    <property type="match status" value="1"/>
</dbReference>
<evidence type="ECO:0000256" key="11">
    <source>
        <dbReference type="ARBA" id="ARBA00036904"/>
    </source>
</evidence>
<dbReference type="GO" id="GO:0044715">
    <property type="term" value="F:8-oxo-dGDP phosphatase activity"/>
    <property type="evidence" value="ECO:0007669"/>
    <property type="project" value="TreeGrafter"/>
</dbReference>
<keyword evidence="5 18" id="KW-0479">Metal-binding</keyword>
<evidence type="ECO:0000256" key="14">
    <source>
        <dbReference type="ARBA" id="ARBA00041592"/>
    </source>
</evidence>
<dbReference type="OrthoDB" id="9810648at2"/>
<dbReference type="FunFam" id="3.90.79.10:FF:000014">
    <property type="entry name" value="8-oxo-dGTP diphosphatase MutT"/>
    <property type="match status" value="1"/>
</dbReference>
<evidence type="ECO:0000256" key="7">
    <source>
        <dbReference type="ARBA" id="ARBA00022801"/>
    </source>
</evidence>
<dbReference type="Gene3D" id="3.20.20.70">
    <property type="entry name" value="Aldolase class I"/>
    <property type="match status" value="1"/>
</dbReference>
<feature type="domain" description="Nudix hydrolase" evidence="19">
    <location>
        <begin position="8"/>
        <end position="134"/>
    </location>
</feature>
<comment type="catalytic activity">
    <reaction evidence="11">
        <text>8-oxo-GTP + H2O = 8-oxo-GMP + diphosphate + H(+)</text>
        <dbReference type="Rhea" id="RHEA:67616"/>
        <dbReference type="ChEBI" id="CHEBI:15377"/>
        <dbReference type="ChEBI" id="CHEBI:15378"/>
        <dbReference type="ChEBI" id="CHEBI:33019"/>
        <dbReference type="ChEBI" id="CHEBI:143553"/>
        <dbReference type="ChEBI" id="CHEBI:145694"/>
    </reaction>
</comment>
<evidence type="ECO:0000256" key="15">
    <source>
        <dbReference type="ARBA" id="ARBA00041979"/>
    </source>
</evidence>
<evidence type="ECO:0000256" key="10">
    <source>
        <dbReference type="ARBA" id="ARBA00035861"/>
    </source>
</evidence>
<dbReference type="EMBL" id="QGKM01000006">
    <property type="protein sequence ID" value="PWQ99963.1"/>
    <property type="molecule type" value="Genomic_DNA"/>
</dbReference>
<keyword evidence="7" id="KW-0378">Hydrolase</keyword>
<evidence type="ECO:0000256" key="6">
    <source>
        <dbReference type="ARBA" id="ARBA00022763"/>
    </source>
</evidence>
<dbReference type="GO" id="GO:0006281">
    <property type="term" value="P:DNA repair"/>
    <property type="evidence" value="ECO:0007669"/>
    <property type="project" value="UniProtKB-KW"/>
</dbReference>
<dbReference type="Proteomes" id="UP000245539">
    <property type="component" value="Unassembled WGS sequence"/>
</dbReference>
<dbReference type="InterPro" id="IPR020084">
    <property type="entry name" value="NUDIX_hydrolase_CS"/>
</dbReference>
<evidence type="ECO:0000313" key="20">
    <source>
        <dbReference type="EMBL" id="PWQ99963.1"/>
    </source>
</evidence>
<dbReference type="GO" id="GO:0008413">
    <property type="term" value="F:8-oxo-7,8-dihydroguanosine triphosphate pyrophosphatase activity"/>
    <property type="evidence" value="ECO:0007669"/>
    <property type="project" value="InterPro"/>
</dbReference>
<dbReference type="Pfam" id="PF02581">
    <property type="entry name" value="TMP-TENI"/>
    <property type="match status" value="1"/>
</dbReference>
<dbReference type="InterPro" id="IPR000086">
    <property type="entry name" value="NUDIX_hydrolase_dom"/>
</dbReference>
<dbReference type="GO" id="GO:0009228">
    <property type="term" value="P:thiamine biosynthetic process"/>
    <property type="evidence" value="ECO:0007669"/>
    <property type="project" value="UniProtKB-KW"/>
</dbReference>
<keyword evidence="3" id="KW-0515">Mutator protein</keyword>
<dbReference type="RefSeq" id="WP_109836366.1">
    <property type="nucleotide sequence ID" value="NZ_QGKM01000006.1"/>
</dbReference>
<evidence type="ECO:0000256" key="13">
    <source>
        <dbReference type="ARBA" id="ARBA00040794"/>
    </source>
</evidence>
<comment type="cofactor">
    <cofactor evidence="1 18">
        <name>Mg(2+)</name>
        <dbReference type="ChEBI" id="CHEBI:18420"/>
    </cofactor>
</comment>
<dbReference type="Pfam" id="PF14815">
    <property type="entry name" value="NUDIX_4"/>
    <property type="match status" value="1"/>
</dbReference>
<evidence type="ECO:0000259" key="19">
    <source>
        <dbReference type="PROSITE" id="PS51462"/>
    </source>
</evidence>
<reference evidence="20 21" key="1">
    <citation type="submission" date="2018-05" db="EMBL/GenBank/DDBJ databases">
        <title>Leucothrix arctica sp. nov., isolated from Arctic seawater.</title>
        <authorList>
            <person name="Choi A."/>
            <person name="Baek K."/>
        </authorList>
    </citation>
    <scope>NUCLEOTIDE SEQUENCE [LARGE SCALE GENOMIC DNA]</scope>
    <source>
        <strain evidence="20 21">JCM 18388</strain>
    </source>
</reference>
<keyword evidence="6" id="KW-0227">DNA damage</keyword>
<comment type="caution">
    <text evidence="20">The sequence shown here is derived from an EMBL/GenBank/DDBJ whole genome shotgun (WGS) entry which is preliminary data.</text>
</comment>
<evidence type="ECO:0000256" key="9">
    <source>
        <dbReference type="ARBA" id="ARBA00023204"/>
    </source>
</evidence>
<evidence type="ECO:0000256" key="1">
    <source>
        <dbReference type="ARBA" id="ARBA00001946"/>
    </source>
</evidence>
<dbReference type="InterPro" id="IPR003561">
    <property type="entry name" value="Mutator_MutT"/>
</dbReference>
<feature type="binding site" evidence="17">
    <location>
        <begin position="40"/>
        <end position="43"/>
    </location>
    <ligand>
        <name>8-oxo-dGTP</name>
        <dbReference type="ChEBI" id="CHEBI:77896"/>
    </ligand>
</feature>
<dbReference type="SUPFAM" id="SSF55811">
    <property type="entry name" value="Nudix"/>
    <property type="match status" value="1"/>
</dbReference>
<feature type="binding site" evidence="18">
    <location>
        <position position="63"/>
    </location>
    <ligand>
        <name>Mg(2+)</name>
        <dbReference type="ChEBI" id="CHEBI:18420"/>
    </ligand>
</feature>
<dbReference type="InterPro" id="IPR036206">
    <property type="entry name" value="ThiamineP_synth_sf"/>
</dbReference>
<dbReference type="NCBIfam" id="NF006530">
    <property type="entry name" value="PRK08999.1"/>
    <property type="match status" value="1"/>
</dbReference>